<dbReference type="EMBL" id="LBWS01000054">
    <property type="protein sequence ID" value="KKR12456.1"/>
    <property type="molecule type" value="Genomic_DNA"/>
</dbReference>
<dbReference type="AlphaFoldDB" id="A0A0G0NI02"/>
<feature type="non-terminal residue" evidence="1">
    <location>
        <position position="162"/>
    </location>
</feature>
<organism evidence="1 2">
    <name type="scientific">Candidatus Falkowbacteria bacterium GW2011_GWA2_39_24</name>
    <dbReference type="NCBI Taxonomy" id="1618634"/>
    <lineage>
        <taxon>Bacteria</taxon>
        <taxon>Candidatus Falkowiibacteriota</taxon>
    </lineage>
</organism>
<comment type="caution">
    <text evidence="1">The sequence shown here is derived from an EMBL/GenBank/DDBJ whole genome shotgun (WGS) entry which is preliminary data.</text>
</comment>
<name>A0A0G0NI02_9BACT</name>
<gene>
    <name evidence="1" type="ORF">UT42_C0054G0003</name>
</gene>
<evidence type="ECO:0000313" key="1">
    <source>
        <dbReference type="EMBL" id="KKR12456.1"/>
    </source>
</evidence>
<dbReference type="Proteomes" id="UP000034048">
    <property type="component" value="Unassembled WGS sequence"/>
</dbReference>
<evidence type="ECO:0000313" key="2">
    <source>
        <dbReference type="Proteomes" id="UP000034048"/>
    </source>
</evidence>
<reference evidence="1 2" key="1">
    <citation type="journal article" date="2015" name="Nature">
        <title>rRNA introns, odd ribosomes, and small enigmatic genomes across a large radiation of phyla.</title>
        <authorList>
            <person name="Brown C.T."/>
            <person name="Hug L.A."/>
            <person name="Thomas B.C."/>
            <person name="Sharon I."/>
            <person name="Castelle C.J."/>
            <person name="Singh A."/>
            <person name="Wilkins M.J."/>
            <person name="Williams K.H."/>
            <person name="Banfield J.F."/>
        </authorList>
    </citation>
    <scope>NUCLEOTIDE SEQUENCE [LARGE SCALE GENOMIC DNA]</scope>
</reference>
<accession>A0A0G0NI02</accession>
<protein>
    <submittedName>
        <fullName evidence="1">Uncharacterized protein</fullName>
    </submittedName>
</protein>
<proteinExistence type="predicted"/>
<sequence length="162" mass="16504">MKKVFKFSLLSQVVIGVFITAFLTTAVVSAATTIGTNMTTAGTLEVTGNTITLGGTTPTMTVGDAGAEDAAIVYNGNAQDFYVGLDDTADDLVFGLGSALGTTQALGIDENLLVTMSADALLNGTTPTLTMGDAGAEDTQINFDGNAVDFSFGLDDTADKLV</sequence>